<evidence type="ECO:0000256" key="1">
    <source>
        <dbReference type="ARBA" id="ARBA00022630"/>
    </source>
</evidence>
<comment type="function">
    <text evidence="6">Also exhibits azoreductase activity. Catalyzes the reductive cleavage of the azo bond in aromatic azo compounds to the corresponding amines.</text>
</comment>
<dbReference type="HAMAP" id="MF_01216">
    <property type="entry name" value="Azoreductase_type1"/>
    <property type="match status" value="1"/>
</dbReference>
<keyword evidence="1 6" id="KW-0285">Flavoprotein</keyword>
<dbReference type="Gene3D" id="3.40.50.360">
    <property type="match status" value="1"/>
</dbReference>
<reference evidence="8 9" key="1">
    <citation type="submission" date="2019-02" db="EMBL/GenBank/DDBJ databases">
        <title>Genomic Encyclopedia of Type Strains, Phase IV (KMG-IV): sequencing the most valuable type-strain genomes for metagenomic binning, comparative biology and taxonomic classification.</title>
        <authorList>
            <person name="Goeker M."/>
        </authorList>
    </citation>
    <scope>NUCLEOTIDE SEQUENCE [LARGE SCALE GENOMIC DNA]</scope>
    <source>
        <strain evidence="8 9">DSM 18116</strain>
    </source>
</reference>
<keyword evidence="4 6" id="KW-0520">NAD</keyword>
<evidence type="ECO:0000256" key="6">
    <source>
        <dbReference type="HAMAP-Rule" id="MF_01216"/>
    </source>
</evidence>
<dbReference type="InterPro" id="IPR003680">
    <property type="entry name" value="Flavodoxin_fold"/>
</dbReference>
<dbReference type="EMBL" id="SGXA01000002">
    <property type="protein sequence ID" value="RZS70707.1"/>
    <property type="molecule type" value="Genomic_DNA"/>
</dbReference>
<dbReference type="Pfam" id="PF02525">
    <property type="entry name" value="Flavodoxin_2"/>
    <property type="match status" value="1"/>
</dbReference>
<keyword evidence="3 6" id="KW-0560">Oxidoreductase</keyword>
<keyword evidence="2 6" id="KW-0288">FMN</keyword>
<dbReference type="SUPFAM" id="SSF52218">
    <property type="entry name" value="Flavoproteins"/>
    <property type="match status" value="1"/>
</dbReference>
<comment type="similarity">
    <text evidence="6">Belongs to the azoreductase type 1 family.</text>
</comment>
<dbReference type="InterPro" id="IPR050104">
    <property type="entry name" value="FMN-dep_NADH:Q_OxRdtase_AzoR1"/>
</dbReference>
<dbReference type="GO" id="GO:0010181">
    <property type="term" value="F:FMN binding"/>
    <property type="evidence" value="ECO:0007669"/>
    <property type="project" value="UniProtKB-UniRule"/>
</dbReference>
<organism evidence="8 9">
    <name type="scientific">Pseudobacter ginsenosidimutans</name>
    <dbReference type="NCBI Taxonomy" id="661488"/>
    <lineage>
        <taxon>Bacteria</taxon>
        <taxon>Pseudomonadati</taxon>
        <taxon>Bacteroidota</taxon>
        <taxon>Chitinophagia</taxon>
        <taxon>Chitinophagales</taxon>
        <taxon>Chitinophagaceae</taxon>
        <taxon>Pseudobacter</taxon>
    </lineage>
</organism>
<dbReference type="PANTHER" id="PTHR43741">
    <property type="entry name" value="FMN-DEPENDENT NADH-AZOREDUCTASE 1"/>
    <property type="match status" value="1"/>
</dbReference>
<dbReference type="Proteomes" id="UP000293874">
    <property type="component" value="Unassembled WGS sequence"/>
</dbReference>
<feature type="binding site" evidence="6">
    <location>
        <begin position="16"/>
        <end position="18"/>
    </location>
    <ligand>
        <name>FMN</name>
        <dbReference type="ChEBI" id="CHEBI:58210"/>
    </ligand>
</feature>
<comment type="catalytic activity">
    <reaction evidence="5">
        <text>N,N-dimethyl-1,4-phenylenediamine + anthranilate + 2 NAD(+) = 2-(4-dimethylaminophenyl)diazenylbenzoate + 2 NADH + 2 H(+)</text>
        <dbReference type="Rhea" id="RHEA:55872"/>
        <dbReference type="ChEBI" id="CHEBI:15378"/>
        <dbReference type="ChEBI" id="CHEBI:15783"/>
        <dbReference type="ChEBI" id="CHEBI:16567"/>
        <dbReference type="ChEBI" id="CHEBI:57540"/>
        <dbReference type="ChEBI" id="CHEBI:57945"/>
        <dbReference type="ChEBI" id="CHEBI:71579"/>
        <dbReference type="EC" id="1.7.1.17"/>
    </reaction>
    <physiologicalReaction direction="right-to-left" evidence="5">
        <dbReference type="Rhea" id="RHEA:55874"/>
    </physiologicalReaction>
</comment>
<dbReference type="OrthoDB" id="9805013at2"/>
<feature type="binding site" evidence="6">
    <location>
        <position position="10"/>
    </location>
    <ligand>
        <name>FMN</name>
        <dbReference type="ChEBI" id="CHEBI:58210"/>
    </ligand>
</feature>
<evidence type="ECO:0000256" key="5">
    <source>
        <dbReference type="ARBA" id="ARBA00048542"/>
    </source>
</evidence>
<evidence type="ECO:0000259" key="7">
    <source>
        <dbReference type="Pfam" id="PF02525"/>
    </source>
</evidence>
<evidence type="ECO:0000256" key="4">
    <source>
        <dbReference type="ARBA" id="ARBA00023027"/>
    </source>
</evidence>
<comment type="function">
    <text evidence="6">Quinone reductase that provides resistance to thiol-specific stress caused by electrophilic quinones.</text>
</comment>
<gene>
    <name evidence="6" type="primary">azoR</name>
    <name evidence="8" type="ORF">EV199_2600</name>
</gene>
<comment type="caution">
    <text evidence="8">The sequence shown here is derived from an EMBL/GenBank/DDBJ whole genome shotgun (WGS) entry which is preliminary data.</text>
</comment>
<dbReference type="GO" id="GO:0016655">
    <property type="term" value="F:oxidoreductase activity, acting on NAD(P)H, quinone or similar compound as acceptor"/>
    <property type="evidence" value="ECO:0007669"/>
    <property type="project" value="InterPro"/>
</dbReference>
<dbReference type="RefSeq" id="WP_130541176.1">
    <property type="nucleotide sequence ID" value="NZ_CP042431.1"/>
</dbReference>
<dbReference type="InterPro" id="IPR023048">
    <property type="entry name" value="NADH:quinone_OxRdtase_FMN_depd"/>
</dbReference>
<comment type="caution">
    <text evidence="6">Lacks conserved residue(s) required for the propagation of feature annotation.</text>
</comment>
<comment type="catalytic activity">
    <reaction evidence="6">
        <text>2 a quinone + NADH + H(+) = 2 a 1,4-benzosemiquinone + NAD(+)</text>
        <dbReference type="Rhea" id="RHEA:65952"/>
        <dbReference type="ChEBI" id="CHEBI:15378"/>
        <dbReference type="ChEBI" id="CHEBI:57540"/>
        <dbReference type="ChEBI" id="CHEBI:57945"/>
        <dbReference type="ChEBI" id="CHEBI:132124"/>
        <dbReference type="ChEBI" id="CHEBI:134225"/>
    </reaction>
</comment>
<evidence type="ECO:0000256" key="3">
    <source>
        <dbReference type="ARBA" id="ARBA00023002"/>
    </source>
</evidence>
<evidence type="ECO:0000313" key="9">
    <source>
        <dbReference type="Proteomes" id="UP000293874"/>
    </source>
</evidence>
<name>A0A4Q7MQA5_9BACT</name>
<dbReference type="InterPro" id="IPR029039">
    <property type="entry name" value="Flavoprotein-like_sf"/>
</dbReference>
<sequence length="199" mass="21615">MKNILHIISSPRQEASASIKLGNNIIEKLLEKYPGSRVKTINVSEKNYPALDQTMIGAFKVPVTEQSPEQRNALRISNDAVAELADADIAIIGSPLYNFHIPSTLKAWLDLIVRPGLSFRYANGKSEGLLGDKKIYLALASNGVYSDGPMKPMDFAEPYLRHILGFIGLNDITTFRVEGGGISGIMETALEKGLASVAV</sequence>
<feature type="domain" description="Flavodoxin-like fold" evidence="7">
    <location>
        <begin position="2"/>
        <end position="183"/>
    </location>
</feature>
<dbReference type="GO" id="GO:0016652">
    <property type="term" value="F:oxidoreductase activity, acting on NAD(P)H as acceptor"/>
    <property type="evidence" value="ECO:0007669"/>
    <property type="project" value="UniProtKB-UniRule"/>
</dbReference>
<accession>A0A4Q7MQA5</accession>
<comment type="cofactor">
    <cofactor evidence="6">
        <name>FMN</name>
        <dbReference type="ChEBI" id="CHEBI:58210"/>
    </cofactor>
    <text evidence="6">Binds 1 FMN per subunit.</text>
</comment>
<dbReference type="PANTHER" id="PTHR43741:SF4">
    <property type="entry name" value="FMN-DEPENDENT NADH:QUINONE OXIDOREDUCTASE"/>
    <property type="match status" value="1"/>
</dbReference>
<dbReference type="GO" id="GO:0009055">
    <property type="term" value="F:electron transfer activity"/>
    <property type="evidence" value="ECO:0007669"/>
    <property type="project" value="UniProtKB-UniRule"/>
</dbReference>
<dbReference type="EC" id="1.6.5.-" evidence="6"/>
<keyword evidence="9" id="KW-1185">Reference proteome</keyword>
<protein>
    <recommendedName>
        <fullName evidence="6">FMN dependent NADH:quinone oxidoreductase</fullName>
        <ecNumber evidence="6">1.6.5.-</ecNumber>
    </recommendedName>
    <alternativeName>
        <fullName evidence="6">Azo-dye reductase</fullName>
    </alternativeName>
    <alternativeName>
        <fullName evidence="6">FMN-dependent NADH-azo compound oxidoreductase</fullName>
    </alternativeName>
    <alternativeName>
        <fullName evidence="6">FMN-dependent NADH-azoreductase</fullName>
        <ecNumber evidence="6">1.7.1.17</ecNumber>
    </alternativeName>
</protein>
<evidence type="ECO:0000256" key="2">
    <source>
        <dbReference type="ARBA" id="ARBA00022643"/>
    </source>
</evidence>
<comment type="subunit">
    <text evidence="6">Homodimer.</text>
</comment>
<dbReference type="EC" id="1.7.1.17" evidence="6"/>
<evidence type="ECO:0000313" key="8">
    <source>
        <dbReference type="EMBL" id="RZS70707.1"/>
    </source>
</evidence>
<dbReference type="AlphaFoldDB" id="A0A4Q7MQA5"/>
<proteinExistence type="inferred from homology"/>